<evidence type="ECO:0000313" key="1">
    <source>
        <dbReference type="EMBL" id="ARQ95533.1"/>
    </source>
</evidence>
<dbReference type="RefSeq" id="YP_009951566.1">
    <property type="nucleotide sequence ID" value="NC_051602.1"/>
</dbReference>
<organism evidence="1 2">
    <name type="scientific">Mycobacterium phage Shandong1</name>
    <dbReference type="NCBI Taxonomy" id="1983447"/>
    <lineage>
        <taxon>Viruses</taxon>
        <taxon>Duplodnaviria</taxon>
        <taxon>Heunggongvirae</taxon>
        <taxon>Uroviricota</taxon>
        <taxon>Caudoviricetes</taxon>
        <taxon>Weiservirinae</taxon>
        <taxon>Unicornvirus</taxon>
        <taxon>Unicornvirus shandong1</taxon>
    </lineage>
</organism>
<accession>A0A1X9SHC1</accession>
<sequence>MLNMTYPMTCDKGTINGKPVPAFYMGEADHARHAAELTGHDVSLYRTLLAAIRTGLPVVITHRERDGRRRKTTAIVEWAVVTDARNARLRVAYWGFAHHLYLSDIEAIDTPDVEYLD</sequence>
<dbReference type="GeneID" id="60323004"/>
<protein>
    <submittedName>
        <fullName evidence="1">Uncharacterized protein</fullName>
    </submittedName>
</protein>
<dbReference type="KEGG" id="vg:60323004"/>
<evidence type="ECO:0000313" key="2">
    <source>
        <dbReference type="Proteomes" id="UP000226045"/>
    </source>
</evidence>
<name>A0A1X9SHC1_9CAUD</name>
<dbReference type="Proteomes" id="UP000226045">
    <property type="component" value="Segment"/>
</dbReference>
<dbReference type="EMBL" id="KY945355">
    <property type="protein sequence ID" value="ARQ95533.1"/>
    <property type="molecule type" value="Genomic_DNA"/>
</dbReference>
<keyword evidence="2" id="KW-1185">Reference proteome</keyword>
<reference evidence="1 2" key="1">
    <citation type="submission" date="2017-04" db="EMBL/GenBank/DDBJ databases">
        <title>The genome sequence of mycobacteriophage Shandong1.</title>
        <authorList>
            <person name="Fan X."/>
            <person name="Zhao Z."/>
            <person name="Zhao K."/>
            <person name="Song S."/>
            <person name="Li J."/>
            <person name="Xie J."/>
        </authorList>
    </citation>
    <scope>NUCLEOTIDE SEQUENCE [LARGE SCALE GENOMIC DNA]</scope>
</reference>
<proteinExistence type="predicted"/>